<feature type="signal peptide" evidence="1">
    <location>
        <begin position="1"/>
        <end position="38"/>
    </location>
</feature>
<accession>Q143X7</accession>
<protein>
    <submittedName>
        <fullName evidence="2">ABC amino acid transporter, periplasmic ligand binding protein</fullName>
    </submittedName>
</protein>
<dbReference type="STRING" id="266265.Bxe_A3627"/>
<organism evidence="2 3">
    <name type="scientific">Paraburkholderia xenovorans (strain LB400)</name>
    <dbReference type="NCBI Taxonomy" id="266265"/>
    <lineage>
        <taxon>Bacteria</taxon>
        <taxon>Pseudomonadati</taxon>
        <taxon>Pseudomonadota</taxon>
        <taxon>Betaproteobacteria</taxon>
        <taxon>Burkholderiales</taxon>
        <taxon>Burkholderiaceae</taxon>
        <taxon>Paraburkholderia</taxon>
    </lineage>
</organism>
<gene>
    <name evidence="2" type="ORF">Bxe_A3627</name>
</gene>
<evidence type="ECO:0000256" key="1">
    <source>
        <dbReference type="SAM" id="SignalP"/>
    </source>
</evidence>
<proteinExistence type="predicted"/>
<name>Q143X7_PARXL</name>
<dbReference type="eggNOG" id="COG0834">
    <property type="taxonomic scope" value="Bacteria"/>
</dbReference>
<feature type="chain" id="PRO_5004182850" evidence="1">
    <location>
        <begin position="39"/>
        <end position="178"/>
    </location>
</feature>
<dbReference type="Proteomes" id="UP000001817">
    <property type="component" value="Chromosome 1"/>
</dbReference>
<keyword evidence="1" id="KW-0732">Signal</keyword>
<dbReference type="AlphaFoldDB" id="Q143X7"/>
<evidence type="ECO:0000313" key="3">
    <source>
        <dbReference type="Proteomes" id="UP000001817"/>
    </source>
</evidence>
<keyword evidence="3" id="KW-1185">Reference proteome</keyword>
<dbReference type="KEGG" id="bxe:Bxe_A3627"/>
<reference evidence="2 3" key="1">
    <citation type="journal article" date="2006" name="Proc. Natl. Acad. Sci. U.S.A.">
        <title>Burkholderia xenovorans LB400 harbors a multi-replicon, 9.73-Mbp genome shaped for versatility.</title>
        <authorList>
            <person name="Chain P.S."/>
            <person name="Denef V.J."/>
            <person name="Konstantinidis K.T."/>
            <person name="Vergez L.M."/>
            <person name="Agullo L."/>
            <person name="Reyes V.L."/>
            <person name="Hauser L."/>
            <person name="Cordova M."/>
            <person name="Gomez L."/>
            <person name="Gonzalez M."/>
            <person name="Land M."/>
            <person name="Lao V."/>
            <person name="Larimer F."/>
            <person name="LiPuma J.J."/>
            <person name="Mahenthiralingam E."/>
            <person name="Malfatti S.A."/>
            <person name="Marx C.J."/>
            <person name="Parnell J.J."/>
            <person name="Ramette A."/>
            <person name="Richardson P."/>
            <person name="Seeger M."/>
            <person name="Smith D."/>
            <person name="Spilker T."/>
            <person name="Sul W.J."/>
            <person name="Tsoi T.V."/>
            <person name="Ulrich L.E."/>
            <person name="Zhulin I.B."/>
            <person name="Tiedje J.M."/>
        </authorList>
    </citation>
    <scope>NUCLEOTIDE SEQUENCE [LARGE SCALE GENOMIC DNA]</scope>
    <source>
        <strain evidence="2 3">LB400</strain>
    </source>
</reference>
<dbReference type="EMBL" id="CP000270">
    <property type="protein sequence ID" value="ABE29362.1"/>
    <property type="molecule type" value="Genomic_DNA"/>
</dbReference>
<dbReference type="Gene3D" id="3.40.190.10">
    <property type="entry name" value="Periplasmic binding protein-like II"/>
    <property type="match status" value="1"/>
</dbReference>
<sequence length="178" mass="19250">MNWTTRGKMKTLNRREILGCSAALVTSAVCTMSGSAFAQSVSTLDVIRKAKVLKIGVVADGEPNFHKDPGTGKWSGIYIDFANSLASSLNAQFQLCETTWGHFQRHCAPKARLHALKRIITSSELPNLTSALFGKPHGLEGAADTFSFFNSAGVAPMIRSCNRRGSVAIKTLSGFRCR</sequence>
<evidence type="ECO:0000313" key="2">
    <source>
        <dbReference type="EMBL" id="ABE29362.1"/>
    </source>
</evidence>
<dbReference type="SUPFAM" id="SSF53850">
    <property type="entry name" value="Periplasmic binding protein-like II"/>
    <property type="match status" value="1"/>
</dbReference>